<dbReference type="Pfam" id="PF15244">
    <property type="entry name" value="HSD3"/>
    <property type="match status" value="1"/>
</dbReference>
<name>A0ABP0GGG1_CLALP</name>
<dbReference type="EMBL" id="CAWYQH010000112">
    <property type="protein sequence ID" value="CAK8690033.1"/>
    <property type="molecule type" value="Genomic_DNA"/>
</dbReference>
<reference evidence="2 3" key="1">
    <citation type="submission" date="2024-02" db="EMBL/GenBank/DDBJ databases">
        <authorList>
            <person name="Daric V."/>
            <person name="Darras S."/>
        </authorList>
    </citation>
    <scope>NUCLEOTIDE SEQUENCE [LARGE SCALE GENOMIC DNA]</scope>
</reference>
<evidence type="ECO:0000313" key="3">
    <source>
        <dbReference type="Proteomes" id="UP001642483"/>
    </source>
</evidence>
<feature type="region of interest" description="Disordered" evidence="1">
    <location>
        <begin position="268"/>
        <end position="290"/>
    </location>
</feature>
<dbReference type="PANTHER" id="PTHR14917:SF4">
    <property type="entry name" value="SPERMATOGENESIS-ASSOCIATED 7"/>
    <property type="match status" value="1"/>
</dbReference>
<evidence type="ECO:0008006" key="4">
    <source>
        <dbReference type="Google" id="ProtNLM"/>
    </source>
</evidence>
<feature type="region of interest" description="Disordered" evidence="1">
    <location>
        <begin position="498"/>
        <end position="540"/>
    </location>
</feature>
<evidence type="ECO:0000256" key="1">
    <source>
        <dbReference type="SAM" id="MobiDB-lite"/>
    </source>
</evidence>
<feature type="compositionally biased region" description="Polar residues" evidence="1">
    <location>
        <begin position="510"/>
        <end position="522"/>
    </location>
</feature>
<feature type="compositionally biased region" description="Basic and acidic residues" evidence="1">
    <location>
        <begin position="61"/>
        <end position="72"/>
    </location>
</feature>
<feature type="region of interest" description="Disordered" evidence="1">
    <location>
        <begin position="54"/>
        <end position="144"/>
    </location>
</feature>
<sequence>MNKLSSQYLIQDQMTSHYYNLAAIKSAIDNRPPESTKKSIKKQDQMKRKAFLQQNVQTNSKKLDNTQKRHSAEANSTTANHDSFHYLEQSRSAKEGDCKYRKDRSHLSSSYSETNLRSSKLRSSEVRSYSSFGKGSPRSFQGTSSYRDYRYTNLSFKGGNTTKPSPKNVMEVTYSGDYLNKHENRFHNSEMLPFTPRTKKRKGKSFLASSEFYAPPARNMQKKKNEKKTLDQDHVTVDNVKTLNDTDRDEDHRRWLEEQSHYMQHLSLLEDQRDHTNIRPESARSDTRKRIEDEEEELRYLTFINEVTNDILSRGTYSDSVINQIMERHIEKNGNELDITKMRLMLQKLKHELGVQSAMKRSTLLDTSVVQHFDIDKGATTGADSLLELNSHSKLSTSPPVQSVEHRIKSASSNSSVVSSKMSKLSDQNSSDSKKFVITEPANFPLETKANIYESSKGNIVVKQSLPNADSNEILPERDSHSATEESDYESVAALSMVIKPPDSKESTLTKESNQEDGSTMDHSQKSIHDSNESNLTIKGSQVDIIAKAQSKKLNYADEKVLVESDSDAVYDDDFDDEDSGDEF</sequence>
<comment type="caution">
    <text evidence="2">The sequence shown here is derived from an EMBL/GenBank/DDBJ whole genome shotgun (WGS) entry which is preliminary data.</text>
</comment>
<dbReference type="InterPro" id="IPR029357">
    <property type="entry name" value="SPATA7"/>
</dbReference>
<feature type="compositionally biased region" description="Low complexity" evidence="1">
    <location>
        <begin position="410"/>
        <end position="426"/>
    </location>
</feature>
<keyword evidence="3" id="KW-1185">Reference proteome</keyword>
<gene>
    <name evidence="2" type="ORF">CVLEPA_LOCUS22679</name>
</gene>
<feature type="compositionally biased region" description="Basic and acidic residues" evidence="1">
    <location>
        <begin position="475"/>
        <end position="484"/>
    </location>
</feature>
<feature type="compositionally biased region" description="Basic and acidic residues" evidence="1">
    <location>
        <begin position="91"/>
        <end position="100"/>
    </location>
</feature>
<feature type="region of interest" description="Disordered" evidence="1">
    <location>
        <begin position="471"/>
        <end position="490"/>
    </location>
</feature>
<accession>A0ABP0GGG1</accession>
<feature type="region of interest" description="Disordered" evidence="1">
    <location>
        <begin position="394"/>
        <end position="433"/>
    </location>
</feature>
<dbReference type="Proteomes" id="UP001642483">
    <property type="component" value="Unassembled WGS sequence"/>
</dbReference>
<dbReference type="PANTHER" id="PTHR14917">
    <property type="entry name" value="SPERMATOGENESIS-ASSOCIATED PROTEIN 7"/>
    <property type="match status" value="1"/>
</dbReference>
<feature type="compositionally biased region" description="Basic and acidic residues" evidence="1">
    <location>
        <begin position="523"/>
        <end position="532"/>
    </location>
</feature>
<protein>
    <recommendedName>
        <fullName evidence="4">Spermatogenesis-associated protein 7</fullName>
    </recommendedName>
</protein>
<proteinExistence type="predicted"/>
<feature type="compositionally biased region" description="Polar residues" evidence="1">
    <location>
        <begin position="107"/>
        <end position="118"/>
    </location>
</feature>
<evidence type="ECO:0000313" key="2">
    <source>
        <dbReference type="EMBL" id="CAK8690033.1"/>
    </source>
</evidence>
<organism evidence="2 3">
    <name type="scientific">Clavelina lepadiformis</name>
    <name type="common">Light-bulb sea squirt</name>
    <name type="synonym">Ascidia lepadiformis</name>
    <dbReference type="NCBI Taxonomy" id="159417"/>
    <lineage>
        <taxon>Eukaryota</taxon>
        <taxon>Metazoa</taxon>
        <taxon>Chordata</taxon>
        <taxon>Tunicata</taxon>
        <taxon>Ascidiacea</taxon>
        <taxon>Aplousobranchia</taxon>
        <taxon>Clavelinidae</taxon>
        <taxon>Clavelina</taxon>
    </lineage>
</organism>
<feature type="compositionally biased region" description="Polar residues" evidence="1">
    <location>
        <begin position="126"/>
        <end position="144"/>
    </location>
</feature>